<feature type="transmembrane region" description="Helical" evidence="2">
    <location>
        <begin position="197"/>
        <end position="216"/>
    </location>
</feature>
<gene>
    <name evidence="3" type="ORF">CVT24_008433</name>
</gene>
<keyword evidence="2" id="KW-0472">Membrane</keyword>
<feature type="transmembrane region" description="Helical" evidence="2">
    <location>
        <begin position="170"/>
        <end position="191"/>
    </location>
</feature>
<organism evidence="3 4">
    <name type="scientific">Panaeolus cyanescens</name>
    <dbReference type="NCBI Taxonomy" id="181874"/>
    <lineage>
        <taxon>Eukaryota</taxon>
        <taxon>Fungi</taxon>
        <taxon>Dikarya</taxon>
        <taxon>Basidiomycota</taxon>
        <taxon>Agaricomycotina</taxon>
        <taxon>Agaricomycetes</taxon>
        <taxon>Agaricomycetidae</taxon>
        <taxon>Agaricales</taxon>
        <taxon>Agaricineae</taxon>
        <taxon>Galeropsidaceae</taxon>
        <taxon>Panaeolus</taxon>
    </lineage>
</organism>
<keyword evidence="2" id="KW-0812">Transmembrane</keyword>
<dbReference type="Proteomes" id="UP000284842">
    <property type="component" value="Unassembled WGS sequence"/>
</dbReference>
<evidence type="ECO:0000256" key="2">
    <source>
        <dbReference type="SAM" id="Phobius"/>
    </source>
</evidence>
<feature type="region of interest" description="Disordered" evidence="1">
    <location>
        <begin position="274"/>
        <end position="302"/>
    </location>
</feature>
<dbReference type="InParanoid" id="A0A409VBK1"/>
<dbReference type="EMBL" id="NHTK01006087">
    <property type="protein sequence ID" value="PPQ64364.1"/>
    <property type="molecule type" value="Genomic_DNA"/>
</dbReference>
<protein>
    <submittedName>
        <fullName evidence="3">Uncharacterized protein</fullName>
    </submittedName>
</protein>
<feature type="transmembrane region" description="Helical" evidence="2">
    <location>
        <begin position="44"/>
        <end position="64"/>
    </location>
</feature>
<comment type="caution">
    <text evidence="3">The sequence shown here is derived from an EMBL/GenBank/DDBJ whole genome shotgun (WGS) entry which is preliminary data.</text>
</comment>
<evidence type="ECO:0000313" key="3">
    <source>
        <dbReference type="EMBL" id="PPQ64364.1"/>
    </source>
</evidence>
<keyword evidence="4" id="KW-1185">Reference proteome</keyword>
<evidence type="ECO:0000256" key="1">
    <source>
        <dbReference type="SAM" id="MobiDB-lite"/>
    </source>
</evidence>
<feature type="transmembrane region" description="Helical" evidence="2">
    <location>
        <begin position="76"/>
        <end position="104"/>
    </location>
</feature>
<sequence>MSSQTQPLLTEADYYYPLGVCFEAFFFGEDAMLLKAPASETAKLNMTMVLGIYTVLFIAALWIWQRRRLHARVHALSGMFYLIMIILMWIVAGLHLVVNTVAVYFITHPTVVSPSTSYNWFRPVFPLVFAQNVITTGLLTYKVWSQYRLSNANGLVNTGGGVTLGNLTRILIETVMVYPFELFIIIVLGAIQHPAKGMVVVALVPTIGIVFVLLSVRVHFGRSLKPNATRGTAASDFPDLFKDSISDRGIEHERPGSRHSIDLVQFKMGNDKLTSQHSNAEDRDPFPAASFSRKQSAEGPKV</sequence>
<accession>A0A409VBK1</accession>
<proteinExistence type="predicted"/>
<evidence type="ECO:0000313" key="4">
    <source>
        <dbReference type="Proteomes" id="UP000284842"/>
    </source>
</evidence>
<name>A0A409VBK1_9AGAR</name>
<reference evidence="3 4" key="1">
    <citation type="journal article" date="2018" name="Evol. Lett.">
        <title>Horizontal gene cluster transfer increased hallucinogenic mushroom diversity.</title>
        <authorList>
            <person name="Reynolds H.T."/>
            <person name="Vijayakumar V."/>
            <person name="Gluck-Thaler E."/>
            <person name="Korotkin H.B."/>
            <person name="Matheny P.B."/>
            <person name="Slot J.C."/>
        </authorList>
    </citation>
    <scope>NUCLEOTIDE SEQUENCE [LARGE SCALE GENOMIC DNA]</scope>
    <source>
        <strain evidence="3 4">2629</strain>
    </source>
</reference>
<dbReference type="OrthoDB" id="3028300at2759"/>
<feature type="transmembrane region" description="Helical" evidence="2">
    <location>
        <begin position="124"/>
        <end position="144"/>
    </location>
</feature>
<keyword evidence="2" id="KW-1133">Transmembrane helix</keyword>
<dbReference type="AlphaFoldDB" id="A0A409VBK1"/>